<keyword evidence="4" id="KW-0949">S-adenosyl-L-methionine</keyword>
<keyword evidence="5" id="KW-0443">Lipid metabolism</keyword>
<dbReference type="GO" id="GO:0008825">
    <property type="term" value="F:cyclopropane-fatty-acyl-phospholipid synthase activity"/>
    <property type="evidence" value="ECO:0007669"/>
    <property type="project" value="UniProtKB-EC"/>
</dbReference>
<dbReference type="EMBL" id="CP080544">
    <property type="protein sequence ID" value="QYR52900.1"/>
    <property type="molecule type" value="Genomic_DNA"/>
</dbReference>
<dbReference type="GO" id="GO:0032259">
    <property type="term" value="P:methylation"/>
    <property type="evidence" value="ECO:0007669"/>
    <property type="project" value="UniProtKB-KW"/>
</dbReference>
<keyword evidence="3 6" id="KW-0808">Transferase</keyword>
<evidence type="ECO:0000256" key="1">
    <source>
        <dbReference type="ARBA" id="ARBA00010815"/>
    </source>
</evidence>
<proteinExistence type="inferred from homology"/>
<evidence type="ECO:0000313" key="6">
    <source>
        <dbReference type="EMBL" id="QYR52900.1"/>
    </source>
</evidence>
<evidence type="ECO:0000256" key="4">
    <source>
        <dbReference type="ARBA" id="ARBA00022691"/>
    </source>
</evidence>
<evidence type="ECO:0000256" key="2">
    <source>
        <dbReference type="ARBA" id="ARBA00022603"/>
    </source>
</evidence>
<dbReference type="SUPFAM" id="SSF53335">
    <property type="entry name" value="S-adenosyl-L-methionine-dependent methyltransferases"/>
    <property type="match status" value="1"/>
</dbReference>
<keyword evidence="2 6" id="KW-0489">Methyltransferase</keyword>
<comment type="similarity">
    <text evidence="1">Belongs to the CFA/CMAS family.</text>
</comment>
<dbReference type="Gene3D" id="3.40.50.150">
    <property type="entry name" value="Vaccinia Virus protein VP39"/>
    <property type="match status" value="1"/>
</dbReference>
<keyword evidence="7" id="KW-1185">Reference proteome</keyword>
<gene>
    <name evidence="6" type="primary">cfa</name>
    <name evidence="6" type="ORF">H8L67_10075</name>
</gene>
<dbReference type="PANTHER" id="PTHR43667:SF1">
    <property type="entry name" value="CYCLOPROPANE-FATTY-ACYL-PHOSPHOLIPID SYNTHASE"/>
    <property type="match status" value="1"/>
</dbReference>
<evidence type="ECO:0000256" key="5">
    <source>
        <dbReference type="ARBA" id="ARBA00023098"/>
    </source>
</evidence>
<dbReference type="CDD" id="cd02440">
    <property type="entry name" value="AdoMet_MTases"/>
    <property type="match status" value="1"/>
</dbReference>
<reference evidence="6 7" key="1">
    <citation type="submission" date="2021-08" db="EMBL/GenBank/DDBJ databases">
        <title>Lysobacter sp. strain CJ11 Genome sequencing and assembly.</title>
        <authorList>
            <person name="Kim I."/>
        </authorList>
    </citation>
    <scope>NUCLEOTIDE SEQUENCE [LARGE SCALE GENOMIC DNA]</scope>
    <source>
        <strain evidence="6 7">CJ11</strain>
    </source>
</reference>
<dbReference type="InterPro" id="IPR003333">
    <property type="entry name" value="CMAS"/>
</dbReference>
<dbReference type="PANTHER" id="PTHR43667">
    <property type="entry name" value="CYCLOPROPANE-FATTY-ACYL-PHOSPHOLIPID SYNTHASE"/>
    <property type="match status" value="1"/>
</dbReference>
<protein>
    <submittedName>
        <fullName evidence="6">Cyclopropane fatty acyl phospholipid synthase</fullName>
        <ecNumber evidence="6">2.1.1.79</ecNumber>
    </submittedName>
</protein>
<evidence type="ECO:0000256" key="3">
    <source>
        <dbReference type="ARBA" id="ARBA00022679"/>
    </source>
</evidence>
<dbReference type="PIRSF" id="PIRSF003085">
    <property type="entry name" value="CMAS"/>
    <property type="match status" value="1"/>
</dbReference>
<dbReference type="InterPro" id="IPR050723">
    <property type="entry name" value="CFA/CMAS"/>
</dbReference>
<evidence type="ECO:0000313" key="7">
    <source>
        <dbReference type="Proteomes" id="UP000824755"/>
    </source>
</evidence>
<sequence length="371" mass="41893">MKGSLARETVTNWLAHADIEINGSAACDMQVHNDVVFDAVMRDGSLGLGESYVAGDWDCPRLDQFFDRVIRAGLERQIPTARAVAAKLLAHLRNPQSEHRAWDIGRTHYDLGNALFVEMLGPSMAYSCGYWRDAQDLDQAQTAKLERICLKLGLQPGMRFLDIGCGWGSLMRHAARHHGVSCVGLTVSEQQARLGEQLCAGLDVRFALEDYRGHQGQYDRIASVGMFEHVGHRNYDAFFSAARRCLRPDGLMLLHTIGSLARVEHLDPWIDKYIFPNGMLPAMGHIADATIDRFVVEDLENFGAYYDPTLMAWEENFSKAWPTFAHAYPPHFERMWRYYLLSCAGAFRARNLQLWQWVLSPTGVIGGYVRP</sequence>
<accession>A0ABX8WMN6</accession>
<dbReference type="Pfam" id="PF02353">
    <property type="entry name" value="CMAS"/>
    <property type="match status" value="1"/>
</dbReference>
<name>A0ABX8WMN6_9GAMM</name>
<organism evidence="6 7">
    <name type="scientific">Lysobacter soyae</name>
    <dbReference type="NCBI Taxonomy" id="2764185"/>
    <lineage>
        <taxon>Bacteria</taxon>
        <taxon>Pseudomonadati</taxon>
        <taxon>Pseudomonadota</taxon>
        <taxon>Gammaproteobacteria</taxon>
        <taxon>Lysobacterales</taxon>
        <taxon>Lysobacteraceae</taxon>
        <taxon>Lysobacter</taxon>
    </lineage>
</organism>
<dbReference type="EC" id="2.1.1.79" evidence="6"/>
<dbReference type="InterPro" id="IPR029063">
    <property type="entry name" value="SAM-dependent_MTases_sf"/>
</dbReference>
<dbReference type="RefSeq" id="WP_220379720.1">
    <property type="nucleotide sequence ID" value="NZ_CP080544.1"/>
</dbReference>
<dbReference type="NCBIfam" id="NF008686">
    <property type="entry name" value="PRK11705.1"/>
    <property type="match status" value="1"/>
</dbReference>
<dbReference type="Proteomes" id="UP000824755">
    <property type="component" value="Chromosome"/>
</dbReference>